<reference evidence="1" key="1">
    <citation type="journal article" date="2019" name="bioRxiv">
        <title>The Genome of the Zebra Mussel, Dreissena polymorpha: A Resource for Invasive Species Research.</title>
        <authorList>
            <person name="McCartney M.A."/>
            <person name="Auch B."/>
            <person name="Kono T."/>
            <person name="Mallez S."/>
            <person name="Zhang Y."/>
            <person name="Obille A."/>
            <person name="Becker A."/>
            <person name="Abrahante J.E."/>
            <person name="Garbe J."/>
            <person name="Badalamenti J.P."/>
            <person name="Herman A."/>
            <person name="Mangelson H."/>
            <person name="Liachko I."/>
            <person name="Sullivan S."/>
            <person name="Sone E.D."/>
            <person name="Koren S."/>
            <person name="Silverstein K.A.T."/>
            <person name="Beckman K.B."/>
            <person name="Gohl D.M."/>
        </authorList>
    </citation>
    <scope>NUCLEOTIDE SEQUENCE</scope>
    <source>
        <strain evidence="1">Duluth1</strain>
        <tissue evidence="1">Whole animal</tissue>
    </source>
</reference>
<evidence type="ECO:0000313" key="2">
    <source>
        <dbReference type="Proteomes" id="UP000828390"/>
    </source>
</evidence>
<evidence type="ECO:0000313" key="1">
    <source>
        <dbReference type="EMBL" id="KAH3836627.1"/>
    </source>
</evidence>
<proteinExistence type="predicted"/>
<name>A0A9D4QNH1_DREPO</name>
<protein>
    <submittedName>
        <fullName evidence="1">Uncharacterized protein</fullName>
    </submittedName>
</protein>
<sequence length="88" mass="9729">MRECTVVVCAGNHDLRLLRADLHTVCSFSFIEYGVDVLELTAGATNKVYIISESQIGDRCANDGDGDMVDMEVLLHYLHKDKLKQNGG</sequence>
<gene>
    <name evidence="1" type="ORF">DPMN_109998</name>
</gene>
<organism evidence="1 2">
    <name type="scientific">Dreissena polymorpha</name>
    <name type="common">Zebra mussel</name>
    <name type="synonym">Mytilus polymorpha</name>
    <dbReference type="NCBI Taxonomy" id="45954"/>
    <lineage>
        <taxon>Eukaryota</taxon>
        <taxon>Metazoa</taxon>
        <taxon>Spiralia</taxon>
        <taxon>Lophotrochozoa</taxon>
        <taxon>Mollusca</taxon>
        <taxon>Bivalvia</taxon>
        <taxon>Autobranchia</taxon>
        <taxon>Heteroconchia</taxon>
        <taxon>Euheterodonta</taxon>
        <taxon>Imparidentia</taxon>
        <taxon>Neoheterodontei</taxon>
        <taxon>Myida</taxon>
        <taxon>Dreissenoidea</taxon>
        <taxon>Dreissenidae</taxon>
        <taxon>Dreissena</taxon>
    </lineage>
</organism>
<comment type="caution">
    <text evidence="1">The sequence shown here is derived from an EMBL/GenBank/DDBJ whole genome shotgun (WGS) entry which is preliminary data.</text>
</comment>
<dbReference type="AlphaFoldDB" id="A0A9D4QNH1"/>
<keyword evidence="2" id="KW-1185">Reference proteome</keyword>
<reference evidence="1" key="2">
    <citation type="submission" date="2020-11" db="EMBL/GenBank/DDBJ databases">
        <authorList>
            <person name="McCartney M.A."/>
            <person name="Auch B."/>
            <person name="Kono T."/>
            <person name="Mallez S."/>
            <person name="Becker A."/>
            <person name="Gohl D.M."/>
            <person name="Silverstein K.A.T."/>
            <person name="Koren S."/>
            <person name="Bechman K.B."/>
            <person name="Herman A."/>
            <person name="Abrahante J.E."/>
            <person name="Garbe J."/>
        </authorList>
    </citation>
    <scope>NUCLEOTIDE SEQUENCE</scope>
    <source>
        <strain evidence="1">Duluth1</strain>
        <tissue evidence="1">Whole animal</tissue>
    </source>
</reference>
<dbReference type="Proteomes" id="UP000828390">
    <property type="component" value="Unassembled WGS sequence"/>
</dbReference>
<dbReference type="EMBL" id="JAIWYP010000004">
    <property type="protein sequence ID" value="KAH3836627.1"/>
    <property type="molecule type" value="Genomic_DNA"/>
</dbReference>
<accession>A0A9D4QNH1</accession>